<feature type="compositionally biased region" description="Polar residues" evidence="2">
    <location>
        <begin position="293"/>
        <end position="309"/>
    </location>
</feature>
<gene>
    <name evidence="3" type="ORF">RFH988_LOCUS14169</name>
</gene>
<dbReference type="PANTHER" id="PTHR47225:SF1">
    <property type="entry name" value="EF-HAND CALCIUM-BINDING DOMAIN-CONTAINING PROTEIN 12"/>
    <property type="match status" value="1"/>
</dbReference>
<dbReference type="Proteomes" id="UP000663882">
    <property type="component" value="Unassembled WGS sequence"/>
</dbReference>
<evidence type="ECO:0000313" key="3">
    <source>
        <dbReference type="EMBL" id="CAF1000936.1"/>
    </source>
</evidence>
<comment type="caution">
    <text evidence="3">The sequence shown here is derived from an EMBL/GenBank/DDBJ whole genome shotgun (WGS) entry which is preliminary data.</text>
</comment>
<dbReference type="PANTHER" id="PTHR47225">
    <property type="entry name" value="EF-HAND CALCIUM-BINDING DOMAIN-CONTAINING PROTEIN 12"/>
    <property type="match status" value="1"/>
</dbReference>
<evidence type="ECO:0000256" key="2">
    <source>
        <dbReference type="SAM" id="MobiDB-lite"/>
    </source>
</evidence>
<proteinExistence type="predicted"/>
<sequence length="309" mass="36467">MHSNNRAKPNDLFNFQGIRKRIIIAPDYSINDERLNIKTSEDEYKQIDNEYNELNLIDKQFESYVRPSIEQSQWISNRKYERNELNRLGDIIYFYEHKPNLTEFEKRIFKRLTRQDRSTQTDIEPEKIFNLKQNRNRIPTIRLPTPLAMERVENFLINNHWRLVDFFRTLDRNKSWTLVKQDFMRLAEKEQLDITDAEAEELISCFCRDVNVPLDYKKFARGRASYKKNMRDSASKTPSSLDTQLESDTSTTPSSNHLQLPPTDISRQYPVQDSSSSYSRSTKSSLAKHKRASASTVRTGSNLSTYEQN</sequence>
<feature type="compositionally biased region" description="Low complexity" evidence="2">
    <location>
        <begin position="274"/>
        <end position="285"/>
    </location>
</feature>
<keyword evidence="1" id="KW-0175">Coiled coil</keyword>
<evidence type="ECO:0008006" key="5">
    <source>
        <dbReference type="Google" id="ProtNLM"/>
    </source>
</evidence>
<accession>A0A814GT07</accession>
<dbReference type="SUPFAM" id="SSF47473">
    <property type="entry name" value="EF-hand"/>
    <property type="match status" value="1"/>
</dbReference>
<feature type="compositionally biased region" description="Polar residues" evidence="2">
    <location>
        <begin position="235"/>
        <end position="258"/>
    </location>
</feature>
<reference evidence="3" key="1">
    <citation type="submission" date="2021-02" db="EMBL/GenBank/DDBJ databases">
        <authorList>
            <person name="Nowell W R."/>
        </authorList>
    </citation>
    <scope>NUCLEOTIDE SEQUENCE</scope>
</reference>
<feature type="coiled-coil region" evidence="1">
    <location>
        <begin position="30"/>
        <end position="57"/>
    </location>
</feature>
<dbReference type="AlphaFoldDB" id="A0A814GT07"/>
<dbReference type="InterPro" id="IPR011992">
    <property type="entry name" value="EF-hand-dom_pair"/>
</dbReference>
<dbReference type="Gene3D" id="1.10.238.10">
    <property type="entry name" value="EF-hand"/>
    <property type="match status" value="1"/>
</dbReference>
<organism evidence="3 4">
    <name type="scientific">Rotaria sordida</name>
    <dbReference type="NCBI Taxonomy" id="392033"/>
    <lineage>
        <taxon>Eukaryota</taxon>
        <taxon>Metazoa</taxon>
        <taxon>Spiralia</taxon>
        <taxon>Gnathifera</taxon>
        <taxon>Rotifera</taxon>
        <taxon>Eurotatoria</taxon>
        <taxon>Bdelloidea</taxon>
        <taxon>Philodinida</taxon>
        <taxon>Philodinidae</taxon>
        <taxon>Rotaria</taxon>
    </lineage>
</organism>
<dbReference type="InterPro" id="IPR042847">
    <property type="entry name" value="EFC12"/>
</dbReference>
<evidence type="ECO:0000313" key="4">
    <source>
        <dbReference type="Proteomes" id="UP000663882"/>
    </source>
</evidence>
<protein>
    <recommendedName>
        <fullName evidence="5">EF-hand domain-containing protein</fullName>
    </recommendedName>
</protein>
<evidence type="ECO:0000256" key="1">
    <source>
        <dbReference type="SAM" id="Coils"/>
    </source>
</evidence>
<dbReference type="OrthoDB" id="10005811at2759"/>
<feature type="region of interest" description="Disordered" evidence="2">
    <location>
        <begin position="227"/>
        <end position="309"/>
    </location>
</feature>
<dbReference type="EMBL" id="CAJNOO010000649">
    <property type="protein sequence ID" value="CAF1000936.1"/>
    <property type="molecule type" value="Genomic_DNA"/>
</dbReference>
<name>A0A814GT07_9BILA</name>